<accession>A0A2N3XS51</accession>
<dbReference type="InterPro" id="IPR036628">
    <property type="entry name" value="Clp_N_dom_sf"/>
</dbReference>
<evidence type="ECO:0000256" key="1">
    <source>
        <dbReference type="PROSITE-ProRule" id="PRU01251"/>
    </source>
</evidence>
<keyword evidence="1" id="KW-0677">Repeat</keyword>
<dbReference type="AlphaFoldDB" id="A0A2N3XS51"/>
<dbReference type="Pfam" id="PF02861">
    <property type="entry name" value="Clp_N"/>
    <property type="match status" value="2"/>
</dbReference>
<keyword evidence="4" id="KW-1185">Reference proteome</keyword>
<organism evidence="3 4">
    <name type="scientific">Saccharopolyspora spinosa</name>
    <dbReference type="NCBI Taxonomy" id="60894"/>
    <lineage>
        <taxon>Bacteria</taxon>
        <taxon>Bacillati</taxon>
        <taxon>Actinomycetota</taxon>
        <taxon>Actinomycetes</taxon>
        <taxon>Pseudonocardiales</taxon>
        <taxon>Pseudonocardiaceae</taxon>
        <taxon>Saccharopolyspora</taxon>
    </lineage>
</organism>
<dbReference type="Proteomes" id="UP000233786">
    <property type="component" value="Unassembled WGS sequence"/>
</dbReference>
<dbReference type="SUPFAM" id="SSF81923">
    <property type="entry name" value="Double Clp-N motif"/>
    <property type="match status" value="2"/>
</dbReference>
<protein>
    <submittedName>
        <fullName evidence="3">ClpA/ClpB-like protein</fullName>
    </submittedName>
</protein>
<dbReference type="InterPro" id="IPR004176">
    <property type="entry name" value="Clp_R_N"/>
</dbReference>
<dbReference type="Gene3D" id="1.10.1780.10">
    <property type="entry name" value="Clp, N-terminal domain"/>
    <property type="match status" value="2"/>
</dbReference>
<proteinExistence type="predicted"/>
<feature type="domain" description="Clp R" evidence="2">
    <location>
        <begin position="2"/>
        <end position="181"/>
    </location>
</feature>
<evidence type="ECO:0000313" key="4">
    <source>
        <dbReference type="Proteomes" id="UP000233786"/>
    </source>
</evidence>
<dbReference type="EMBL" id="PJNB01000001">
    <property type="protein sequence ID" value="PKW13495.1"/>
    <property type="molecule type" value="Genomic_DNA"/>
</dbReference>
<reference evidence="3" key="1">
    <citation type="submission" date="2017-12" db="EMBL/GenBank/DDBJ databases">
        <title>Sequencing the genomes of 1000 Actinobacteria strains.</title>
        <authorList>
            <person name="Klenk H.-P."/>
        </authorList>
    </citation>
    <scope>NUCLEOTIDE SEQUENCE [LARGE SCALE GENOMIC DNA]</scope>
    <source>
        <strain evidence="3">DSM 44228</strain>
    </source>
</reference>
<name>A0A2N3XS51_SACSN</name>
<gene>
    <name evidence="3" type="ORF">A8926_1030</name>
</gene>
<sequence length="181" mass="19913">MFEKFTSATRQAVVRAVREAEQHGAPEITEEHLLLALVDDPTTAAGRLLAAHEVRRDAVTTAYQQARRLGGLSESDAESLRELGIDVRDVVANIERSLGADALADRPRRRRRFFKSHIPFSTNGKRLLEATLREAVELGDRRIGAEHLLLALLIGGGVAAELLERRGITYRSVRASLVNAA</sequence>
<dbReference type="RefSeq" id="WP_010313222.1">
    <property type="nucleotide sequence ID" value="NZ_CP061007.1"/>
</dbReference>
<dbReference type="STRING" id="994479.GCA_000194155_06416"/>
<dbReference type="PROSITE" id="PS51903">
    <property type="entry name" value="CLP_R"/>
    <property type="match status" value="1"/>
</dbReference>
<evidence type="ECO:0000313" key="3">
    <source>
        <dbReference type="EMBL" id="PKW13495.1"/>
    </source>
</evidence>
<dbReference type="OrthoDB" id="3628183at2"/>
<evidence type="ECO:0000259" key="2">
    <source>
        <dbReference type="PROSITE" id="PS51903"/>
    </source>
</evidence>
<comment type="caution">
    <text evidence="3">The sequence shown here is derived from an EMBL/GenBank/DDBJ whole genome shotgun (WGS) entry which is preliminary data.</text>
</comment>